<dbReference type="AlphaFoldDB" id="A0A6A4I191"/>
<evidence type="ECO:0000313" key="2">
    <source>
        <dbReference type="Proteomes" id="UP000799118"/>
    </source>
</evidence>
<gene>
    <name evidence="1" type="ORF">BT96DRAFT_1016777</name>
</gene>
<name>A0A6A4I191_9AGAR</name>
<sequence length="184" mass="21151">MSTTISTRIRNPSYSNDDPFQVWLAATEACRNNLRRFLPSNPTDNDIREVCRLVIKDSRDSIDNAIQTVQNIGSGPDAGGVCPPNHIDKYETYNLGGDIFVLYHPMLRYRDTVTDTYGTNVDQIHWCLYMARGGTDRNHCIDIDQNNIEIHVFDPISQSWQHMIQCMHAPCFIQHCSSIHIHDW</sequence>
<proteinExistence type="predicted"/>
<reference evidence="1" key="1">
    <citation type="journal article" date="2019" name="Environ. Microbiol.">
        <title>Fungal ecological strategies reflected in gene transcription - a case study of two litter decomposers.</title>
        <authorList>
            <person name="Barbi F."/>
            <person name="Kohler A."/>
            <person name="Barry K."/>
            <person name="Baskaran P."/>
            <person name="Daum C."/>
            <person name="Fauchery L."/>
            <person name="Ihrmark K."/>
            <person name="Kuo A."/>
            <person name="LaButti K."/>
            <person name="Lipzen A."/>
            <person name="Morin E."/>
            <person name="Grigoriev I.V."/>
            <person name="Henrissat B."/>
            <person name="Lindahl B."/>
            <person name="Martin F."/>
        </authorList>
    </citation>
    <scope>NUCLEOTIDE SEQUENCE</scope>
    <source>
        <strain evidence="1">JB14</strain>
    </source>
</reference>
<evidence type="ECO:0000313" key="1">
    <source>
        <dbReference type="EMBL" id="KAE9403740.1"/>
    </source>
</evidence>
<accession>A0A6A4I191</accession>
<keyword evidence="2" id="KW-1185">Reference proteome</keyword>
<organism evidence="1 2">
    <name type="scientific">Gymnopus androsaceus JB14</name>
    <dbReference type="NCBI Taxonomy" id="1447944"/>
    <lineage>
        <taxon>Eukaryota</taxon>
        <taxon>Fungi</taxon>
        <taxon>Dikarya</taxon>
        <taxon>Basidiomycota</taxon>
        <taxon>Agaricomycotina</taxon>
        <taxon>Agaricomycetes</taxon>
        <taxon>Agaricomycetidae</taxon>
        <taxon>Agaricales</taxon>
        <taxon>Marasmiineae</taxon>
        <taxon>Omphalotaceae</taxon>
        <taxon>Gymnopus</taxon>
    </lineage>
</organism>
<dbReference type="Proteomes" id="UP000799118">
    <property type="component" value="Unassembled WGS sequence"/>
</dbReference>
<dbReference type="EMBL" id="ML769422">
    <property type="protein sequence ID" value="KAE9403740.1"/>
    <property type="molecule type" value="Genomic_DNA"/>
</dbReference>
<protein>
    <submittedName>
        <fullName evidence="1">Uncharacterized protein</fullName>
    </submittedName>
</protein>